<comment type="caution">
    <text evidence="1">The sequence shown here is derived from an EMBL/GenBank/DDBJ whole genome shotgun (WGS) entry which is preliminary data.</text>
</comment>
<evidence type="ECO:0000313" key="1">
    <source>
        <dbReference type="EMBL" id="CAI6091316.1"/>
    </source>
</evidence>
<keyword evidence="2" id="KW-1185">Reference proteome</keyword>
<accession>A0AA35M6B1</accession>
<reference evidence="1" key="1">
    <citation type="submission" date="2023-01" db="EMBL/GenBank/DDBJ databases">
        <authorList>
            <person name="Piombo E."/>
        </authorList>
    </citation>
    <scope>NUCLEOTIDE SEQUENCE</scope>
</reference>
<dbReference type="EMBL" id="CABFNP030001099">
    <property type="protein sequence ID" value="CAI6091316.1"/>
    <property type="molecule type" value="Genomic_DNA"/>
</dbReference>
<protein>
    <submittedName>
        <fullName evidence="1">Uncharacterized protein</fullName>
    </submittedName>
</protein>
<organism evidence="1 2">
    <name type="scientific">Clonostachys chloroleuca</name>
    <dbReference type="NCBI Taxonomy" id="1926264"/>
    <lineage>
        <taxon>Eukaryota</taxon>
        <taxon>Fungi</taxon>
        <taxon>Dikarya</taxon>
        <taxon>Ascomycota</taxon>
        <taxon>Pezizomycotina</taxon>
        <taxon>Sordariomycetes</taxon>
        <taxon>Hypocreomycetidae</taxon>
        <taxon>Hypocreales</taxon>
        <taxon>Bionectriaceae</taxon>
        <taxon>Clonostachys</taxon>
    </lineage>
</organism>
<dbReference type="AlphaFoldDB" id="A0AA35M6B1"/>
<gene>
    <name evidence="1" type="ORF">CCHLO57077_00013611</name>
</gene>
<dbReference type="Proteomes" id="UP001160390">
    <property type="component" value="Unassembled WGS sequence"/>
</dbReference>
<name>A0AA35M6B1_9HYPO</name>
<evidence type="ECO:0000313" key="2">
    <source>
        <dbReference type="Proteomes" id="UP001160390"/>
    </source>
</evidence>
<sequence length="320" mass="37177">MSQDLYKFHLINAVGPATPTVEDMWYHWSVIHTSLMLGTEAPAKNFAWYSQNYVNPDLPNEARLINKHPDVNYRVLADHRIAGWHEFNELMTHPSHSQRMGRHIFGDPKTAKIFLGRGGTVYRHKDFFHPARMTICHWLAPKEGWSWNQTVESLRQHKTLVAAKLEEYNVPAKYTLDSSSDEFMAQLDDSPYKNFPRKEYCAIEWFHFSSVEDGLDFTEKYSDVLRASYAERVCTKTSHSVYGIERVILDYTDDNPPTKTPLPVFFTDKNSLEYKMMNNDWSIPSQAFKMLDGTKWSSFTSNTDREVEVGALALDTKKDW</sequence>
<proteinExistence type="predicted"/>